<organism evidence="1 2">
    <name type="scientific">Sodalis glossinidius (strain morsitans)</name>
    <dbReference type="NCBI Taxonomy" id="343509"/>
    <lineage>
        <taxon>Bacteria</taxon>
        <taxon>Pseudomonadati</taxon>
        <taxon>Pseudomonadota</taxon>
        <taxon>Gammaproteobacteria</taxon>
        <taxon>Enterobacterales</taxon>
        <taxon>Bruguierivoracaceae</taxon>
        <taxon>Sodalis</taxon>
    </lineage>
</organism>
<dbReference type="EMBL" id="AP008232">
    <property type="protein sequence ID" value="BAE74408.1"/>
    <property type="molecule type" value="Genomic_DNA"/>
</dbReference>
<dbReference type="HOGENOM" id="CLU_582530_0_0_6"/>
<reference evidence="1 2" key="1">
    <citation type="journal article" date="2006" name="Genome Res.">
        <title>Massive genome erosion and functional adaptations provide insights into the symbiotic lifestyle of Sodalis glossinidius in the tsetse host.</title>
        <authorList>
            <person name="Toh H."/>
            <person name="Weiss B.L."/>
            <person name="Perkin S.A.H."/>
            <person name="Yamashita A."/>
            <person name="Oshima K."/>
            <person name="Hattori M."/>
            <person name="Aksoy S."/>
        </authorList>
    </citation>
    <scope>NUCLEOTIDE SEQUENCE [LARGE SCALE GENOMIC DNA]</scope>
    <source>
        <strain evidence="2">morsitans</strain>
    </source>
</reference>
<gene>
    <name evidence="1" type="ordered locus">SG1133</name>
</gene>
<name>Q2NTW7_SODGM</name>
<accession>Q2NTW7</accession>
<dbReference type="AlphaFoldDB" id="Q2NTW7"/>
<evidence type="ECO:0000313" key="1">
    <source>
        <dbReference type="EMBL" id="BAE74408.1"/>
    </source>
</evidence>
<dbReference type="KEGG" id="sgl:SG1133"/>
<sequence length="469" mass="52370">MPSRRSKRTAVDKPFCIEVIMEHVSRAGFILRTATYALLDKASWLNHLASRITCGSLNRDRLADGIAADMLRLGKATLHNVPTFKDYDVDLVAFGRSVLFAETHQQFKEGAANFVRHLLASRDYQPWLQSLAASLTELIPPEVADHPLERVLTTLSRQENGEAVLRTGLRNALAGVTSGRLLTALLMSALKRAILDTGKYPPTCFGHHAAAWYLRRLLAPNDKCSPAQPVKAWLLASGGGDLFRTLYRQKGGLNQCLGFQPAASDIGKLFVRGFSGSFKATADMTPQAVTHLVLKAYVCGHLPALEASLAALPTAVGQRFRQLRENLLAFLRRLPDAAITATPSLPDEISTVTATLAREVEPDEHRRLDKRRGFTLPVKHPVMRGKWAINPAFGRAWEQGMALTVQPAERETRLWVQKGLRAWHNAWYCVAGTPTPTSRLRNYPRWYRTMRWVCWPTPACSTPRVWLKR</sequence>
<proteinExistence type="predicted"/>
<protein>
    <submittedName>
        <fullName evidence="1">Uncharacterized protein</fullName>
    </submittedName>
</protein>
<dbReference type="Proteomes" id="UP000001932">
    <property type="component" value="Chromosome"/>
</dbReference>
<evidence type="ECO:0000313" key="2">
    <source>
        <dbReference type="Proteomes" id="UP000001932"/>
    </source>
</evidence>
<keyword evidence="2" id="KW-1185">Reference proteome</keyword>